<dbReference type="AlphaFoldDB" id="A0A6I2UHW9"/>
<keyword evidence="2" id="KW-0808">Transferase</keyword>
<dbReference type="Pfam" id="PF17425">
    <property type="entry name" value="Arylsulfotran_N"/>
    <property type="match status" value="1"/>
</dbReference>
<dbReference type="GeneID" id="96779078"/>
<dbReference type="InterPro" id="IPR011047">
    <property type="entry name" value="Quinoprotein_ADH-like_sf"/>
</dbReference>
<dbReference type="PROSITE" id="PS51257">
    <property type="entry name" value="PROKAR_LIPOPROTEIN"/>
    <property type="match status" value="1"/>
</dbReference>
<evidence type="ECO:0000313" key="2">
    <source>
        <dbReference type="EMBL" id="MSU09144.1"/>
    </source>
</evidence>
<dbReference type="InterPro" id="IPR053143">
    <property type="entry name" value="Arylsulfate_ST"/>
</dbReference>
<dbReference type="EMBL" id="VUNR01000017">
    <property type="protein sequence ID" value="MSU09144.1"/>
    <property type="molecule type" value="Genomic_DNA"/>
</dbReference>
<dbReference type="SUPFAM" id="SSF50998">
    <property type="entry name" value="Quinoprotein alcohol dehydrogenase-like"/>
    <property type="match status" value="1"/>
</dbReference>
<dbReference type="InterPro" id="IPR038477">
    <property type="entry name" value="ASST_N_sf"/>
</dbReference>
<sequence>MYMNGRNLRNLKKAVAVIGIGAMGLGVFGCGSEKQEAVEIPNLTSAVLNDSTVTADSHFANQAQVVKSLEEELAKKPKLDNPFVALDPFHIAPLSAVAVFVTDEPSQITVRVEGKDEFTAIEHTFAGFGKQHMVPIYGLYADTANKVTVTAVTQSGNSTVKDLEIKTDVLPEDISKSEVKVKQADKMAVGLTFVDCPHVNGNYMLAVDANGDIRWYLSEKKYNGSVMLTHLKNGNMLISNGEPIPNTYNNLPTVFEISPLGKVVAAYNVYGIHHDIREMENGNLLFAASKEGRDSQNDYIVEVDRKTGKAVKEWDLKEILPMTAYEAKKPYIGGTSNWFHNNAIWYNEAKKEFVVSGRHQNAVLKFDADTKQIKWILSKTIGDSNENLRKYMLKPVGDDFEYPTAQHAAMEMPDGRIMLFDNTNFDIVDASGNLLQDRLYSRAVIYEIDEKNMTVRQVWEYGKERGRDLYSSFISDVDYLGQEHYLLDFGGKYIADDGSVYDHMYTKKDIKNKSKRQSTIIELLNGEVVWELDLLGNSNSNTYKAERKDIYQGI</sequence>
<organism evidence="2 3">
    <name type="scientific">Anaerovibrio slackiae</name>
    <dbReference type="NCBI Taxonomy" id="2652309"/>
    <lineage>
        <taxon>Bacteria</taxon>
        <taxon>Bacillati</taxon>
        <taxon>Bacillota</taxon>
        <taxon>Negativicutes</taxon>
        <taxon>Selenomonadales</taxon>
        <taxon>Selenomonadaceae</taxon>
        <taxon>Anaerovibrio</taxon>
    </lineage>
</organism>
<dbReference type="Pfam" id="PF05935">
    <property type="entry name" value="Arylsulfotrans"/>
    <property type="match status" value="1"/>
</dbReference>
<dbReference type="RefSeq" id="WP_154407307.1">
    <property type="nucleotide sequence ID" value="NZ_VUNR01000017.1"/>
</dbReference>
<evidence type="ECO:0000259" key="1">
    <source>
        <dbReference type="Pfam" id="PF17425"/>
    </source>
</evidence>
<comment type="caution">
    <text evidence="2">The sequence shown here is derived from an EMBL/GenBank/DDBJ whole genome shotgun (WGS) entry which is preliminary data.</text>
</comment>
<dbReference type="InterPro" id="IPR035391">
    <property type="entry name" value="Arylsulfotran_N"/>
</dbReference>
<protein>
    <submittedName>
        <fullName evidence="2">Aryl-sulfate sulfotransferase</fullName>
    </submittedName>
</protein>
<keyword evidence="3" id="KW-1185">Reference proteome</keyword>
<dbReference type="PANTHER" id="PTHR35340:SF10">
    <property type="entry name" value="CYTOPLASMIC PROTEIN"/>
    <property type="match status" value="1"/>
</dbReference>
<reference evidence="2 3" key="1">
    <citation type="submission" date="2019-08" db="EMBL/GenBank/DDBJ databases">
        <title>In-depth cultivation of the pig gut microbiome towards novel bacterial diversity and tailored functional studies.</title>
        <authorList>
            <person name="Wylensek D."/>
            <person name="Hitch T.C.A."/>
            <person name="Clavel T."/>
        </authorList>
    </citation>
    <scope>NUCLEOTIDE SEQUENCE [LARGE SCALE GENOMIC DNA]</scope>
    <source>
        <strain evidence="2 3">WCA-693-APC-5D-A</strain>
    </source>
</reference>
<dbReference type="PANTHER" id="PTHR35340">
    <property type="entry name" value="PQQ ENZYME REPEAT PROTEIN-RELATED"/>
    <property type="match status" value="1"/>
</dbReference>
<dbReference type="Gene3D" id="2.60.40.3100">
    <property type="entry name" value="Arylsulphate sulphotransferase monomer, N-terminal domain"/>
    <property type="match status" value="1"/>
</dbReference>
<evidence type="ECO:0000313" key="3">
    <source>
        <dbReference type="Proteomes" id="UP000433181"/>
    </source>
</evidence>
<feature type="domain" description="Arylsulfotransferase N-terminal" evidence="1">
    <location>
        <begin position="84"/>
        <end position="167"/>
    </location>
</feature>
<proteinExistence type="predicted"/>
<accession>A0A6I2UHW9</accession>
<gene>
    <name evidence="2" type="ORF">FYJ84_09120</name>
</gene>
<name>A0A6I2UHW9_9FIRM</name>
<dbReference type="InterPro" id="IPR010262">
    <property type="entry name" value="Arylsulfotransferase_bact"/>
</dbReference>
<dbReference type="Proteomes" id="UP000433181">
    <property type="component" value="Unassembled WGS sequence"/>
</dbReference>
<dbReference type="GO" id="GO:0004062">
    <property type="term" value="F:aryl sulfotransferase activity"/>
    <property type="evidence" value="ECO:0007669"/>
    <property type="project" value="InterPro"/>
</dbReference>